<evidence type="ECO:0000313" key="2">
    <source>
        <dbReference type="Proteomes" id="UP001230220"/>
    </source>
</evidence>
<proteinExistence type="predicted"/>
<comment type="caution">
    <text evidence="1">The sequence shown here is derived from an EMBL/GenBank/DDBJ whole genome shotgun (WGS) entry which is preliminary data.</text>
</comment>
<accession>A0ABU0E5B6</accession>
<name>A0ABU0E5B6_9FIRM</name>
<keyword evidence="2" id="KW-1185">Reference proteome</keyword>
<protein>
    <recommendedName>
        <fullName evidence="3">NurA domain-containing protein</fullName>
    </recommendedName>
</protein>
<dbReference type="Proteomes" id="UP001230220">
    <property type="component" value="Unassembled WGS sequence"/>
</dbReference>
<gene>
    <name evidence="1" type="ORF">J2S15_002833</name>
</gene>
<evidence type="ECO:0000313" key="1">
    <source>
        <dbReference type="EMBL" id="MDQ0362080.1"/>
    </source>
</evidence>
<reference evidence="1 2" key="1">
    <citation type="submission" date="2023-07" db="EMBL/GenBank/DDBJ databases">
        <title>Genomic Encyclopedia of Type Strains, Phase IV (KMG-IV): sequencing the most valuable type-strain genomes for metagenomic binning, comparative biology and taxonomic classification.</title>
        <authorList>
            <person name="Goeker M."/>
        </authorList>
    </citation>
    <scope>NUCLEOTIDE SEQUENCE [LARGE SCALE GENOMIC DNA]</scope>
    <source>
        <strain evidence="1 2">DSM 16784</strain>
    </source>
</reference>
<evidence type="ECO:0008006" key="3">
    <source>
        <dbReference type="Google" id="ProtNLM"/>
    </source>
</evidence>
<dbReference type="EMBL" id="JAUSUR010000005">
    <property type="protein sequence ID" value="MDQ0362080.1"/>
    <property type="molecule type" value="Genomic_DNA"/>
</dbReference>
<organism evidence="1 2">
    <name type="scientific">Breznakia pachnodae</name>
    <dbReference type="NCBI Taxonomy" id="265178"/>
    <lineage>
        <taxon>Bacteria</taxon>
        <taxon>Bacillati</taxon>
        <taxon>Bacillota</taxon>
        <taxon>Erysipelotrichia</taxon>
        <taxon>Erysipelotrichales</taxon>
        <taxon>Erysipelotrichaceae</taxon>
        <taxon>Breznakia</taxon>
    </lineage>
</organism>
<dbReference type="RefSeq" id="WP_307409368.1">
    <property type="nucleotide sequence ID" value="NZ_JAUSUR010000005.1"/>
</dbReference>
<sequence length="365" mass="42017">MQKTINEMAQYIKNLIPSTIPETYEIKPMFFDIADEETIRNGVLAFRELLYSFCDLLINEGSVYEKLSSVSKGNDSHPSLPKSYPFLDYIKSILFNIGYYGVLNNNNKELVLDDTRLLTTSVGVDGRAMKAKISNSKVIEVLKFLNCCGLHFIGVDLDAKKINITVIKKLKISYPNNQDTLTGLKVMAIAQKELYEKGKHDIFLRCDYRILKEEDTNVLAVLKDFIEPLSIKVQEFTLELHQYCLDEGLRCIVDVFYLGVRFIYFYKNKEVWTISSSIDTGYRILIKANNTDQYSDVIKSFTKSLQDLIARGYGCNKKLFNEPCQKGCHGFSFSLDDSILDIKDYIKIWIDNEISYYNTSNFIKK</sequence>